<dbReference type="CDD" id="cd00564">
    <property type="entry name" value="TMP_TenI"/>
    <property type="match status" value="1"/>
</dbReference>
<evidence type="ECO:0000256" key="1">
    <source>
        <dbReference type="ARBA" id="ARBA00004948"/>
    </source>
</evidence>
<dbReference type="AlphaFoldDB" id="A0A3L7A1V1"/>
<dbReference type="InterPro" id="IPR036206">
    <property type="entry name" value="ThiamineP_synth_sf"/>
</dbReference>
<sequence>MLAAPPVLLITDRSQAKRGLADVVAEACAGGCRWISLREKDLPEAEQIALFARIAAAARPFGARATLHGPAALAQAAGADGVHLAGGGDPAAARALLGPRALVGLSLHTLGEAARADPAALDYVTASPVFLTASKPGYGPALGVEGLAAFARACRVPVLALGGVGAAEAGSCRSAGAAGLALMGGVMRADDPAAAFRAAAQAFGATTS</sequence>
<dbReference type="Proteomes" id="UP000269692">
    <property type="component" value="Unassembled WGS sequence"/>
</dbReference>
<dbReference type="InterPro" id="IPR022998">
    <property type="entry name" value="ThiamineP_synth_TenI"/>
</dbReference>
<evidence type="ECO:0000259" key="3">
    <source>
        <dbReference type="Pfam" id="PF02581"/>
    </source>
</evidence>
<dbReference type="GO" id="GO:0004789">
    <property type="term" value="F:thiamine-phosphate diphosphorylase activity"/>
    <property type="evidence" value="ECO:0007669"/>
    <property type="project" value="TreeGrafter"/>
</dbReference>
<reference evidence="4 5" key="1">
    <citation type="submission" date="2018-10" db="EMBL/GenBank/DDBJ databases">
        <title>Xanthobacter tagetidis genome sequencing and assembly.</title>
        <authorList>
            <person name="Maclea K.S."/>
            <person name="Goen A.E."/>
            <person name="Fatima S.A."/>
        </authorList>
    </citation>
    <scope>NUCLEOTIDE SEQUENCE [LARGE SCALE GENOMIC DNA]</scope>
    <source>
        <strain evidence="4 5">ATCC 700314</strain>
    </source>
</reference>
<accession>A0A3L7A1V1</accession>
<evidence type="ECO:0000313" key="5">
    <source>
        <dbReference type="Proteomes" id="UP000269692"/>
    </source>
</evidence>
<dbReference type="Pfam" id="PF02581">
    <property type="entry name" value="TMP-TENI"/>
    <property type="match status" value="1"/>
</dbReference>
<comment type="pathway">
    <text evidence="1">Cofactor biosynthesis; thiamine diphosphate biosynthesis.</text>
</comment>
<comment type="caution">
    <text evidence="4">The sequence shown here is derived from an EMBL/GenBank/DDBJ whole genome shotgun (WGS) entry which is preliminary data.</text>
</comment>
<evidence type="ECO:0000256" key="2">
    <source>
        <dbReference type="ARBA" id="ARBA00022977"/>
    </source>
</evidence>
<dbReference type="RefSeq" id="WP_121625123.1">
    <property type="nucleotide sequence ID" value="NZ_JACIIW010000003.1"/>
</dbReference>
<keyword evidence="5" id="KW-1185">Reference proteome</keyword>
<dbReference type="Gene3D" id="3.20.20.70">
    <property type="entry name" value="Aldolase class I"/>
    <property type="match status" value="1"/>
</dbReference>
<dbReference type="SUPFAM" id="SSF51391">
    <property type="entry name" value="Thiamin phosphate synthase"/>
    <property type="match status" value="1"/>
</dbReference>
<dbReference type="InterPro" id="IPR013785">
    <property type="entry name" value="Aldolase_TIM"/>
</dbReference>
<dbReference type="PANTHER" id="PTHR20857:SF15">
    <property type="entry name" value="THIAMINE-PHOSPHATE SYNTHASE"/>
    <property type="match status" value="1"/>
</dbReference>
<gene>
    <name evidence="4" type="ORF">D9R14_20015</name>
</gene>
<dbReference type="GO" id="GO:0005737">
    <property type="term" value="C:cytoplasm"/>
    <property type="evidence" value="ECO:0007669"/>
    <property type="project" value="TreeGrafter"/>
</dbReference>
<dbReference type="PANTHER" id="PTHR20857">
    <property type="entry name" value="THIAMINE-PHOSPHATE PYROPHOSPHORYLASE"/>
    <property type="match status" value="1"/>
</dbReference>
<evidence type="ECO:0000313" key="4">
    <source>
        <dbReference type="EMBL" id="RLP74064.1"/>
    </source>
</evidence>
<proteinExistence type="predicted"/>
<dbReference type="EMBL" id="RCTF01000021">
    <property type="protein sequence ID" value="RLP74064.1"/>
    <property type="molecule type" value="Genomic_DNA"/>
</dbReference>
<organism evidence="4 5">
    <name type="scientific">Xanthobacter tagetidis</name>
    <dbReference type="NCBI Taxonomy" id="60216"/>
    <lineage>
        <taxon>Bacteria</taxon>
        <taxon>Pseudomonadati</taxon>
        <taxon>Pseudomonadota</taxon>
        <taxon>Alphaproteobacteria</taxon>
        <taxon>Hyphomicrobiales</taxon>
        <taxon>Xanthobacteraceae</taxon>
        <taxon>Xanthobacter</taxon>
    </lineage>
</organism>
<feature type="domain" description="Thiamine phosphate synthase/TenI" evidence="3">
    <location>
        <begin position="8"/>
        <end position="185"/>
    </location>
</feature>
<keyword evidence="2" id="KW-0784">Thiamine biosynthesis</keyword>
<dbReference type="OrthoDB" id="9815348at2"/>
<dbReference type="GO" id="GO:0009228">
    <property type="term" value="P:thiamine biosynthetic process"/>
    <property type="evidence" value="ECO:0007669"/>
    <property type="project" value="UniProtKB-KW"/>
</dbReference>
<protein>
    <submittedName>
        <fullName evidence="4">Thiamine phosphate synthase</fullName>
    </submittedName>
</protein>
<name>A0A3L7A1V1_9HYPH</name>